<evidence type="ECO:0000313" key="3">
    <source>
        <dbReference type="EMBL" id="SLN22655.1"/>
    </source>
</evidence>
<sequence>MFRFPDHPWRGGGIALVLALTGSMAFGMDDMAKSMAPDMLEWGAGPPTLPEGAELAVLSGNPMEAGPFVVRLRFPDGFAVPPHTHPTAEHVTVISGTLLFAHGEDPATAEPQPVAAGGFIMIPPDHPHRATAEGETVIQINGEGPFAVTYLDPADDPRGQTN</sequence>
<name>A0A1X6YIK1_9RHOB</name>
<evidence type="ECO:0000313" key="4">
    <source>
        <dbReference type="Proteomes" id="UP000193495"/>
    </source>
</evidence>
<proteinExistence type="predicted"/>
<feature type="domain" description="Cupin type-2" evidence="1">
    <location>
        <begin position="73"/>
        <end position="136"/>
    </location>
</feature>
<dbReference type="EMBL" id="FWFY01000002">
    <property type="protein sequence ID" value="SLN22655.1"/>
    <property type="molecule type" value="Genomic_DNA"/>
</dbReference>
<gene>
    <name evidence="2" type="ORF">CLV79_101439</name>
    <name evidence="3" type="ORF">LOS8367_00648</name>
</gene>
<dbReference type="Pfam" id="PF07883">
    <property type="entry name" value="Cupin_2"/>
    <property type="match status" value="1"/>
</dbReference>
<dbReference type="SUPFAM" id="SSF51182">
    <property type="entry name" value="RmlC-like cupins"/>
    <property type="match status" value="1"/>
</dbReference>
<evidence type="ECO:0000313" key="5">
    <source>
        <dbReference type="Proteomes" id="UP000240624"/>
    </source>
</evidence>
<dbReference type="Proteomes" id="UP000193495">
    <property type="component" value="Unassembled WGS sequence"/>
</dbReference>
<organism evidence="3 4">
    <name type="scientific">Limimaricola soesokkakensis</name>
    <dbReference type="NCBI Taxonomy" id="1343159"/>
    <lineage>
        <taxon>Bacteria</taxon>
        <taxon>Pseudomonadati</taxon>
        <taxon>Pseudomonadota</taxon>
        <taxon>Alphaproteobacteria</taxon>
        <taxon>Rhodobacterales</taxon>
        <taxon>Paracoccaceae</taxon>
        <taxon>Limimaricola</taxon>
    </lineage>
</organism>
<dbReference type="InterPro" id="IPR011051">
    <property type="entry name" value="RmlC_Cupin_sf"/>
</dbReference>
<evidence type="ECO:0000313" key="2">
    <source>
        <dbReference type="EMBL" id="PSK88599.1"/>
    </source>
</evidence>
<protein>
    <submittedName>
        <fullName evidence="3">Cupin domain protein</fullName>
    </submittedName>
    <submittedName>
        <fullName evidence="2">Cupin domain-containing protein</fullName>
    </submittedName>
</protein>
<dbReference type="CDD" id="cd06989">
    <property type="entry name" value="cupin_DRT102"/>
    <property type="match status" value="1"/>
</dbReference>
<dbReference type="EMBL" id="PYGB01000001">
    <property type="protein sequence ID" value="PSK88599.1"/>
    <property type="molecule type" value="Genomic_DNA"/>
</dbReference>
<reference evidence="3 4" key="1">
    <citation type="submission" date="2017-03" db="EMBL/GenBank/DDBJ databases">
        <authorList>
            <person name="Afonso C.L."/>
            <person name="Miller P.J."/>
            <person name="Scott M.A."/>
            <person name="Spackman E."/>
            <person name="Goraichik I."/>
            <person name="Dimitrov K.M."/>
            <person name="Suarez D.L."/>
            <person name="Swayne D.E."/>
        </authorList>
    </citation>
    <scope>NUCLEOTIDE SEQUENCE [LARGE SCALE GENOMIC DNA]</scope>
    <source>
        <strain evidence="3 4">CECT 8367</strain>
    </source>
</reference>
<accession>A0A1X6YIK1</accession>
<dbReference type="Gene3D" id="2.60.120.10">
    <property type="entry name" value="Jelly Rolls"/>
    <property type="match status" value="1"/>
</dbReference>
<dbReference type="InterPro" id="IPR014710">
    <property type="entry name" value="RmlC-like_jellyroll"/>
</dbReference>
<evidence type="ECO:0000259" key="1">
    <source>
        <dbReference type="Pfam" id="PF07883"/>
    </source>
</evidence>
<dbReference type="InterPro" id="IPR013096">
    <property type="entry name" value="Cupin_2"/>
</dbReference>
<dbReference type="Proteomes" id="UP000240624">
    <property type="component" value="Unassembled WGS sequence"/>
</dbReference>
<keyword evidence="5" id="KW-1185">Reference proteome</keyword>
<dbReference type="RefSeq" id="WP_165761376.1">
    <property type="nucleotide sequence ID" value="NZ_FWFY01000002.1"/>
</dbReference>
<dbReference type="AlphaFoldDB" id="A0A1X6YIK1"/>
<reference evidence="2 5" key="2">
    <citation type="submission" date="2018-03" db="EMBL/GenBank/DDBJ databases">
        <title>Genomic Encyclopedia of Archaeal and Bacterial Type Strains, Phase II (KMG-II): from individual species to whole genera.</title>
        <authorList>
            <person name="Goeker M."/>
        </authorList>
    </citation>
    <scope>NUCLEOTIDE SEQUENCE [LARGE SCALE GENOMIC DNA]</scope>
    <source>
        <strain evidence="2 5">DSM 29956</strain>
    </source>
</reference>